<keyword evidence="3" id="KW-1185">Reference proteome</keyword>
<dbReference type="Proteomes" id="UP000676885">
    <property type="component" value="Chromosome"/>
</dbReference>
<reference evidence="2 3" key="1">
    <citation type="submission" date="2021-05" db="EMBL/GenBank/DDBJ databases">
        <title>Novel species in genus Arthrobacter.</title>
        <authorList>
            <person name="Zhang G."/>
        </authorList>
    </citation>
    <scope>NUCLEOTIDE SEQUENCE [LARGE SCALE GENOMIC DNA]</scope>
    <source>
        <strain evidence="3">zg-ZUI227</strain>
    </source>
</reference>
<evidence type="ECO:0000256" key="1">
    <source>
        <dbReference type="SAM" id="Phobius"/>
    </source>
</evidence>
<keyword evidence="1" id="KW-0472">Membrane</keyword>
<keyword evidence="1" id="KW-1133">Transmembrane helix</keyword>
<sequence>MDRNTPADRLLLIWRVLFWFCAIAGVLMAGFILLELTAPGRDRPAASFLPAVFLLLVWAGLTRFIGIQVRRLRQPPR</sequence>
<feature type="transmembrane region" description="Helical" evidence="1">
    <location>
        <begin position="12"/>
        <end position="34"/>
    </location>
</feature>
<feature type="transmembrane region" description="Helical" evidence="1">
    <location>
        <begin position="46"/>
        <end position="67"/>
    </location>
</feature>
<dbReference type="KEGG" id="ajg:KKR91_15930"/>
<accession>A0A975M4N8</accession>
<organism evidence="2 3">
    <name type="scientific">Arthrobacter jiangjiafuii</name>
    <dbReference type="NCBI Taxonomy" id="2817475"/>
    <lineage>
        <taxon>Bacteria</taxon>
        <taxon>Bacillati</taxon>
        <taxon>Actinomycetota</taxon>
        <taxon>Actinomycetes</taxon>
        <taxon>Micrococcales</taxon>
        <taxon>Micrococcaceae</taxon>
        <taxon>Arthrobacter</taxon>
    </lineage>
</organism>
<keyword evidence="1" id="KW-0812">Transmembrane</keyword>
<evidence type="ECO:0000313" key="2">
    <source>
        <dbReference type="EMBL" id="QWC09923.1"/>
    </source>
</evidence>
<proteinExistence type="predicted"/>
<dbReference type="AlphaFoldDB" id="A0A975M4N8"/>
<evidence type="ECO:0000313" key="3">
    <source>
        <dbReference type="Proteomes" id="UP000676885"/>
    </source>
</evidence>
<name>A0A975M4N8_9MICC</name>
<protein>
    <submittedName>
        <fullName evidence="2">Uncharacterized protein</fullName>
    </submittedName>
</protein>
<dbReference type="RefSeq" id="WP_210227369.1">
    <property type="nucleotide sequence ID" value="NZ_CP076022.1"/>
</dbReference>
<gene>
    <name evidence="2" type="ORF">KKR91_15930</name>
</gene>
<dbReference type="EMBL" id="CP076022">
    <property type="protein sequence ID" value="QWC09923.1"/>
    <property type="molecule type" value="Genomic_DNA"/>
</dbReference>